<dbReference type="EMBL" id="JASWJB010000212">
    <property type="protein sequence ID" value="KAK2593426.1"/>
    <property type="molecule type" value="Genomic_DNA"/>
</dbReference>
<organism evidence="1 2">
    <name type="scientific">Conoideocrella luteorostrata</name>
    <dbReference type="NCBI Taxonomy" id="1105319"/>
    <lineage>
        <taxon>Eukaryota</taxon>
        <taxon>Fungi</taxon>
        <taxon>Dikarya</taxon>
        <taxon>Ascomycota</taxon>
        <taxon>Pezizomycotina</taxon>
        <taxon>Sordariomycetes</taxon>
        <taxon>Hypocreomycetidae</taxon>
        <taxon>Hypocreales</taxon>
        <taxon>Clavicipitaceae</taxon>
        <taxon>Conoideocrella</taxon>
    </lineage>
</organism>
<name>A0AAJ0FQT4_9HYPO</name>
<proteinExistence type="predicted"/>
<evidence type="ECO:0000313" key="2">
    <source>
        <dbReference type="Proteomes" id="UP001251528"/>
    </source>
</evidence>
<dbReference type="AlphaFoldDB" id="A0AAJ0FQT4"/>
<comment type="caution">
    <text evidence="1">The sequence shown here is derived from an EMBL/GenBank/DDBJ whole genome shotgun (WGS) entry which is preliminary data.</text>
</comment>
<dbReference type="Proteomes" id="UP001251528">
    <property type="component" value="Unassembled WGS sequence"/>
</dbReference>
<accession>A0AAJ0FQT4</accession>
<evidence type="ECO:0000313" key="1">
    <source>
        <dbReference type="EMBL" id="KAK2593426.1"/>
    </source>
</evidence>
<protein>
    <submittedName>
        <fullName evidence="1">Uncharacterized protein</fullName>
    </submittedName>
</protein>
<sequence length="290" mass="32857">MFSASVSSLDSLPSAADYEGILCAQLLPAGSHGAGLTVCHDSQTRSRQFMYDSEQVTYWQNPPTDILPSNTVSTHFPSDAFCFTKSSSPMPSHVSSTSANVDPRRDATLFEQGINTHNDLLREQSRIAAAHQEFRCNCDSDVTEMWADFHRQLRTVFHNVKAGQLKRASEILLDISGWMLTHVVQLGLHLDDEALYKERLQLWDDFNHGWLALAFQQRELMSSNRQISAQQRLMSKRRVTKMGDELIRLCDGIEAYGLVDYQYGVWEEQIETGTRDTPDKNFCALEGRNC</sequence>
<gene>
    <name evidence="1" type="ORF">QQS21_008877</name>
</gene>
<keyword evidence="2" id="KW-1185">Reference proteome</keyword>
<reference evidence="1" key="1">
    <citation type="submission" date="2023-06" db="EMBL/GenBank/DDBJ databases">
        <title>Conoideocrella luteorostrata (Hypocreales: Clavicipitaceae), a potential biocontrol fungus for elongate hemlock scale in United States Christmas tree production areas.</title>
        <authorList>
            <person name="Barrett H."/>
            <person name="Lovett B."/>
            <person name="Macias A.M."/>
            <person name="Stajich J.E."/>
            <person name="Kasson M.T."/>
        </authorList>
    </citation>
    <scope>NUCLEOTIDE SEQUENCE</scope>
    <source>
        <strain evidence="1">ARSEF 14590</strain>
    </source>
</reference>